<feature type="compositionally biased region" description="Basic and acidic residues" evidence="2">
    <location>
        <begin position="491"/>
        <end position="515"/>
    </location>
</feature>
<dbReference type="AlphaFoldDB" id="A0A673Y6U6"/>
<keyword evidence="5" id="KW-1185">Reference proteome</keyword>
<dbReference type="OMA" id="NPGHIPK"/>
<feature type="region of interest" description="Disordered" evidence="2">
    <location>
        <begin position="467"/>
        <end position="515"/>
    </location>
</feature>
<evidence type="ECO:0000259" key="3">
    <source>
        <dbReference type="Pfam" id="PF15269"/>
    </source>
</evidence>
<dbReference type="InParanoid" id="A0A673Y6U6"/>
<reference evidence="4" key="2">
    <citation type="submission" date="2025-09" db="UniProtKB">
        <authorList>
            <consortium name="Ensembl"/>
        </authorList>
    </citation>
    <scope>IDENTIFICATION</scope>
</reference>
<sequence>MSKEGHACKVTSVCKHKERKPKKPHYIPRPWGKPYNYKCFQCPFTCMEKSHLYNHMKYSLCKNSLSLLIESDWRGPSTSKGPEPELLMADMFSLEDQLLRARSVEVEAQLKHYKLSKMCLTAPGLLSEQWRLLATSQTKAKSEGAQPRVGSSIPCYPLPPGLVDYQDPTGLNLSVLGVGYPLSPSLFSYVNSMNLAQLPFLASAAQLMQPASGAHHPADRSLLPPHFYYPFLCEHAFGAASAQSDISKGLKTSANGLEPNPSYQPKINLWKVPALRPGTPTTSPAAWVSPQRESPDPSHRAGDKFEAAAKEGKPSWGLKRTGATLGTHKSHVEKRPSEAQPAEQWYTEPPASPVSDSPSLPRCRRPSSRDSTTGQGTGEASSEPTSAAALLSDLSKALQEYQEAERKIAHLEKEDLPAQGHLWEHLNKIRSELSHIQHALERTARQSEGPLDLSVKKEHPGVTDVVATGDQGLEGASLKDDITMETEEEDKETKERDEEEKENERRKEAMKASLESRKQSLDVLIKMSQVGVKTEVLSSGGLGLRPSQAEGLWPGRTTKCEADSSVLLCPDGRPIAVFNDFPTFSTKNSKRPPSIQQLREPQCPPSPLTTIDS</sequence>
<dbReference type="InterPro" id="IPR039064">
    <property type="entry name" value="ZNF750_Znf"/>
</dbReference>
<dbReference type="PANTHER" id="PTHR14678:SF2">
    <property type="entry name" value="PROLINE-RICH PROTEIN 35"/>
    <property type="match status" value="1"/>
</dbReference>
<dbReference type="Proteomes" id="UP000472277">
    <property type="component" value="Chromosome 2"/>
</dbReference>
<reference evidence="4" key="1">
    <citation type="submission" date="2025-08" db="UniProtKB">
        <authorList>
            <consortium name="Ensembl"/>
        </authorList>
    </citation>
    <scope>IDENTIFICATION</scope>
</reference>
<keyword evidence="1" id="KW-0175">Coiled coil</keyword>
<dbReference type="Pfam" id="PF15269">
    <property type="entry name" value="zf-C2H2_7"/>
    <property type="match status" value="1"/>
</dbReference>
<evidence type="ECO:0000313" key="4">
    <source>
        <dbReference type="Ensembl" id="ENSSTUP00000030159.1"/>
    </source>
</evidence>
<accession>A0A673Y6U6</accession>
<name>A0A673Y6U6_SALTR</name>
<dbReference type="PANTHER" id="PTHR14678">
    <property type="entry name" value="PROLINE-RICH PROTEIN 35-RELATED"/>
    <property type="match status" value="1"/>
</dbReference>
<dbReference type="GeneTree" id="ENSGT00530000063870"/>
<evidence type="ECO:0000256" key="2">
    <source>
        <dbReference type="SAM" id="MobiDB-lite"/>
    </source>
</evidence>
<gene>
    <name evidence="4" type="primary">PRR35</name>
    <name evidence="4" type="synonym">prr35</name>
</gene>
<feature type="coiled-coil region" evidence="1">
    <location>
        <begin position="387"/>
        <end position="414"/>
    </location>
</feature>
<feature type="compositionally biased region" description="Basic and acidic residues" evidence="2">
    <location>
        <begin position="293"/>
        <end position="313"/>
    </location>
</feature>
<evidence type="ECO:0000256" key="1">
    <source>
        <dbReference type="SAM" id="Coils"/>
    </source>
</evidence>
<feature type="region of interest" description="Disordered" evidence="2">
    <location>
        <begin position="280"/>
        <end position="387"/>
    </location>
</feature>
<protein>
    <submittedName>
        <fullName evidence="4">Proline rich 35</fullName>
    </submittedName>
</protein>
<dbReference type="InterPro" id="IPR039363">
    <property type="entry name" value="ZNF750"/>
</dbReference>
<feature type="domain" description="Zinc finger protein 750-like zinc finger" evidence="3">
    <location>
        <begin position="18"/>
        <end position="68"/>
    </location>
</feature>
<feature type="region of interest" description="Disordered" evidence="2">
    <location>
        <begin position="580"/>
        <end position="613"/>
    </location>
</feature>
<organism evidence="4 5">
    <name type="scientific">Salmo trutta</name>
    <name type="common">Brown trout</name>
    <dbReference type="NCBI Taxonomy" id="8032"/>
    <lineage>
        <taxon>Eukaryota</taxon>
        <taxon>Metazoa</taxon>
        <taxon>Chordata</taxon>
        <taxon>Craniata</taxon>
        <taxon>Vertebrata</taxon>
        <taxon>Euteleostomi</taxon>
        <taxon>Actinopterygii</taxon>
        <taxon>Neopterygii</taxon>
        <taxon>Teleostei</taxon>
        <taxon>Protacanthopterygii</taxon>
        <taxon>Salmoniformes</taxon>
        <taxon>Salmonidae</taxon>
        <taxon>Salmoninae</taxon>
        <taxon>Salmo</taxon>
    </lineage>
</organism>
<feature type="compositionally biased region" description="Polar residues" evidence="2">
    <location>
        <begin position="372"/>
        <end position="385"/>
    </location>
</feature>
<proteinExistence type="predicted"/>
<dbReference type="Ensembl" id="ENSSTUT00000031545.1">
    <property type="protein sequence ID" value="ENSSTUP00000030159.1"/>
    <property type="gene ID" value="ENSSTUG00000013022.1"/>
</dbReference>
<evidence type="ECO:0000313" key="5">
    <source>
        <dbReference type="Proteomes" id="UP000472277"/>
    </source>
</evidence>